<keyword evidence="1" id="KW-0175">Coiled coil</keyword>
<organism evidence="3">
    <name type="scientific">Candidatus Kentrum sp. SD</name>
    <dbReference type="NCBI Taxonomy" id="2126332"/>
    <lineage>
        <taxon>Bacteria</taxon>
        <taxon>Pseudomonadati</taxon>
        <taxon>Pseudomonadota</taxon>
        <taxon>Gammaproteobacteria</taxon>
        <taxon>Candidatus Kentrum</taxon>
    </lineage>
</organism>
<name>A0A450Z755_9GAMM</name>
<sequence>MRISEILEDATIKRKDLLIAENFKRAEIENLLDVAIEEFKKADERLDDLFNAYLRSEKKDPSAWEDIEYEWSPHAIEKKKRNTSCKS</sequence>
<feature type="coiled-coil region" evidence="1">
    <location>
        <begin position="25"/>
        <end position="52"/>
    </location>
</feature>
<evidence type="ECO:0000256" key="1">
    <source>
        <dbReference type="SAM" id="Coils"/>
    </source>
</evidence>
<evidence type="ECO:0000313" key="4">
    <source>
        <dbReference type="EMBL" id="VFK81121.1"/>
    </source>
</evidence>
<dbReference type="EMBL" id="CAADHB010000228">
    <property type="protein sequence ID" value="VFK81121.1"/>
    <property type="molecule type" value="Genomic_DNA"/>
</dbReference>
<accession>A0A450Z755</accession>
<dbReference type="EMBL" id="CAADFR010000206">
    <property type="protein sequence ID" value="VFK45055.1"/>
    <property type="molecule type" value="Genomic_DNA"/>
</dbReference>
<gene>
    <name evidence="4" type="ORF">BECKSD772D_GA0070982_12282</name>
    <name evidence="3" type="ORF">BECKSD772E_GA0070983_12093</name>
    <name evidence="2" type="ORF">BECKSD772F_GA0070984_12063</name>
</gene>
<reference evidence="3" key="1">
    <citation type="submission" date="2019-02" db="EMBL/GenBank/DDBJ databases">
        <authorList>
            <person name="Gruber-Vodicka R. H."/>
            <person name="Seah K. B. B."/>
        </authorList>
    </citation>
    <scope>NUCLEOTIDE SEQUENCE</scope>
    <source>
        <strain evidence="4">BECK_S127</strain>
        <strain evidence="3">BECK_S1320</strain>
        <strain evidence="2">BECK_S1321</strain>
    </source>
</reference>
<dbReference type="EMBL" id="CAADFU010000209">
    <property type="protein sequence ID" value="VFK49650.1"/>
    <property type="molecule type" value="Genomic_DNA"/>
</dbReference>
<dbReference type="AlphaFoldDB" id="A0A450Z755"/>
<proteinExistence type="predicted"/>
<evidence type="ECO:0000313" key="3">
    <source>
        <dbReference type="EMBL" id="VFK49650.1"/>
    </source>
</evidence>
<protein>
    <submittedName>
        <fullName evidence="3">Uncharacterized protein</fullName>
    </submittedName>
</protein>
<evidence type="ECO:0000313" key="2">
    <source>
        <dbReference type="EMBL" id="VFK45055.1"/>
    </source>
</evidence>